<keyword evidence="1" id="KW-1133">Transmembrane helix</keyword>
<reference evidence="2 3" key="1">
    <citation type="submission" date="2019-01" db="EMBL/GenBank/DDBJ databases">
        <title>Sequencing of cultivated peanut Arachis hypogaea provides insights into genome evolution and oil improvement.</title>
        <authorList>
            <person name="Chen X."/>
        </authorList>
    </citation>
    <scope>NUCLEOTIDE SEQUENCE [LARGE SCALE GENOMIC DNA]</scope>
    <source>
        <strain evidence="3">cv. Fuhuasheng</strain>
        <tissue evidence="2">Leaves</tissue>
    </source>
</reference>
<organism evidence="2 3">
    <name type="scientific">Arachis hypogaea</name>
    <name type="common">Peanut</name>
    <dbReference type="NCBI Taxonomy" id="3818"/>
    <lineage>
        <taxon>Eukaryota</taxon>
        <taxon>Viridiplantae</taxon>
        <taxon>Streptophyta</taxon>
        <taxon>Embryophyta</taxon>
        <taxon>Tracheophyta</taxon>
        <taxon>Spermatophyta</taxon>
        <taxon>Magnoliopsida</taxon>
        <taxon>eudicotyledons</taxon>
        <taxon>Gunneridae</taxon>
        <taxon>Pentapetalae</taxon>
        <taxon>rosids</taxon>
        <taxon>fabids</taxon>
        <taxon>Fabales</taxon>
        <taxon>Fabaceae</taxon>
        <taxon>Papilionoideae</taxon>
        <taxon>50 kb inversion clade</taxon>
        <taxon>dalbergioids sensu lato</taxon>
        <taxon>Dalbergieae</taxon>
        <taxon>Pterocarpus clade</taxon>
        <taxon>Arachis</taxon>
    </lineage>
</organism>
<keyword evidence="1" id="KW-0472">Membrane</keyword>
<proteinExistence type="predicted"/>
<keyword evidence="3" id="KW-1185">Reference proteome</keyword>
<gene>
    <name evidence="2" type="ORF">Ahy_B08g089805</name>
</gene>
<dbReference type="AlphaFoldDB" id="A0A444XYU5"/>
<keyword evidence="1" id="KW-0812">Transmembrane</keyword>
<evidence type="ECO:0000313" key="2">
    <source>
        <dbReference type="EMBL" id="RYQ94851.1"/>
    </source>
</evidence>
<evidence type="ECO:0000256" key="1">
    <source>
        <dbReference type="SAM" id="Phobius"/>
    </source>
</evidence>
<protein>
    <submittedName>
        <fullName evidence="2">Uncharacterized protein</fullName>
    </submittedName>
</protein>
<dbReference type="Proteomes" id="UP000289738">
    <property type="component" value="Chromosome B08"/>
</dbReference>
<sequence>MVPDFVPFSFSFLLCELLSGVFVVLGFIWVNCTRNSSSSLISHSYTGKIPLFKERGKNVERRRKNETQNLRAKSFFFSLYKLLKVFYMNTFLELAFFYSNSLNVSTEKKGAYSAVGVDQKRGIFTIDLLSYQ</sequence>
<dbReference type="EMBL" id="SDMP01000018">
    <property type="protein sequence ID" value="RYQ94851.1"/>
    <property type="molecule type" value="Genomic_DNA"/>
</dbReference>
<accession>A0A444XYU5</accession>
<comment type="caution">
    <text evidence="2">The sequence shown here is derived from an EMBL/GenBank/DDBJ whole genome shotgun (WGS) entry which is preliminary data.</text>
</comment>
<feature type="transmembrane region" description="Helical" evidence="1">
    <location>
        <begin position="6"/>
        <end position="30"/>
    </location>
</feature>
<name>A0A444XYU5_ARAHY</name>
<evidence type="ECO:0000313" key="3">
    <source>
        <dbReference type="Proteomes" id="UP000289738"/>
    </source>
</evidence>